<evidence type="ECO:0000313" key="1">
    <source>
        <dbReference type="EMBL" id="OEG22127.1"/>
    </source>
</evidence>
<dbReference type="EMBL" id="MIKC01000026">
    <property type="protein sequence ID" value="OEG22127.1"/>
    <property type="molecule type" value="Genomic_DNA"/>
</dbReference>
<evidence type="ECO:0008006" key="3">
    <source>
        <dbReference type="Google" id="ProtNLM"/>
    </source>
</evidence>
<gene>
    <name evidence="1" type="ORF">BCR24_16150</name>
</gene>
<sequence length="137" mass="15877">MGLIVQHDDIIALLKKLNIYNGDELIIYATLKTSKPFYVKMNYLNLDKYIVQGVWLAVSKEDVKFLTVSQLGKLHKEVITIPHEDISDFNVKKNLLLYTISITDWQKNIVQFKVASKVFGNKKHHADFIELINQTKE</sequence>
<name>A0A1E5HB02_9ENTE</name>
<proteinExistence type="predicted"/>
<evidence type="ECO:0000313" key="2">
    <source>
        <dbReference type="Proteomes" id="UP000094469"/>
    </source>
</evidence>
<accession>A0A1E5HB02</accession>
<comment type="caution">
    <text evidence="1">The sequence shown here is derived from an EMBL/GenBank/DDBJ whole genome shotgun (WGS) entry which is preliminary data.</text>
</comment>
<protein>
    <recommendedName>
        <fullName evidence="3">YokE-like PH domain-containing protein</fullName>
    </recommendedName>
</protein>
<keyword evidence="2" id="KW-1185">Reference proteome</keyword>
<organism evidence="1 2">
    <name type="scientific">Enterococcus ureilyticus</name>
    <dbReference type="NCBI Taxonomy" id="1131292"/>
    <lineage>
        <taxon>Bacteria</taxon>
        <taxon>Bacillati</taxon>
        <taxon>Bacillota</taxon>
        <taxon>Bacilli</taxon>
        <taxon>Lactobacillales</taxon>
        <taxon>Enterococcaceae</taxon>
        <taxon>Enterococcus</taxon>
    </lineage>
</organism>
<dbReference type="AlphaFoldDB" id="A0A1E5HB02"/>
<reference evidence="2" key="1">
    <citation type="submission" date="2016-09" db="EMBL/GenBank/DDBJ databases">
        <authorList>
            <person name="Gulvik C.A."/>
        </authorList>
    </citation>
    <scope>NUCLEOTIDE SEQUENCE [LARGE SCALE GENOMIC DNA]</scope>
    <source>
        <strain evidence="2">LMG 26676</strain>
    </source>
</reference>
<dbReference type="Proteomes" id="UP000094469">
    <property type="component" value="Unassembled WGS sequence"/>
</dbReference>
<dbReference type="OrthoDB" id="9906698at2"/>
<dbReference type="RefSeq" id="WP_069640455.1">
    <property type="nucleotide sequence ID" value="NZ_MIKC01000026.1"/>
</dbReference>